<dbReference type="AlphaFoldDB" id="A0A158FR27"/>
<evidence type="ECO:0000313" key="3">
    <source>
        <dbReference type="Proteomes" id="UP000054740"/>
    </source>
</evidence>
<evidence type="ECO:0000313" key="2">
    <source>
        <dbReference type="EMBL" id="SAL22063.1"/>
    </source>
</evidence>
<reference evidence="3" key="1">
    <citation type="submission" date="2016-01" db="EMBL/GenBank/DDBJ databases">
        <authorList>
            <person name="Peeters C."/>
        </authorList>
    </citation>
    <scope>NUCLEOTIDE SEQUENCE [LARGE SCALE GENOMIC DNA]</scope>
</reference>
<accession>A0A158FR27</accession>
<dbReference type="Proteomes" id="UP000054740">
    <property type="component" value="Unassembled WGS sequence"/>
</dbReference>
<keyword evidence="3" id="KW-1185">Reference proteome</keyword>
<feature type="region of interest" description="Disordered" evidence="1">
    <location>
        <begin position="1"/>
        <end position="35"/>
    </location>
</feature>
<evidence type="ECO:0000256" key="1">
    <source>
        <dbReference type="SAM" id="MobiDB-lite"/>
    </source>
</evidence>
<sequence>METVPRAQRRARGESHAAKMRGVRSIEQDAQPSVQ</sequence>
<organism evidence="2 3">
    <name type="scientific">Caballeronia cordobensis</name>
    <name type="common">Burkholderia cordobensis</name>
    <dbReference type="NCBI Taxonomy" id="1353886"/>
    <lineage>
        <taxon>Bacteria</taxon>
        <taxon>Pseudomonadati</taxon>
        <taxon>Pseudomonadota</taxon>
        <taxon>Betaproteobacteria</taxon>
        <taxon>Burkholderiales</taxon>
        <taxon>Burkholderiaceae</taxon>
        <taxon>Caballeronia</taxon>
    </lineage>
</organism>
<gene>
    <name evidence="2" type="ORF">AWB70_01176</name>
</gene>
<proteinExistence type="predicted"/>
<dbReference type="EMBL" id="FCNY02000002">
    <property type="protein sequence ID" value="SAL22063.1"/>
    <property type="molecule type" value="Genomic_DNA"/>
</dbReference>
<name>A0A158FR27_CABCO</name>
<protein>
    <submittedName>
        <fullName evidence="2">Uncharacterized protein</fullName>
    </submittedName>
</protein>